<evidence type="ECO:0000256" key="1">
    <source>
        <dbReference type="ARBA" id="ARBA00023125"/>
    </source>
</evidence>
<reference evidence="6" key="1">
    <citation type="journal article" date="2019" name="Int. J. Syst. Evol. Microbiol.">
        <title>The Global Catalogue of Microorganisms (GCM) 10K type strain sequencing project: providing services to taxonomists for standard genome sequencing and annotation.</title>
        <authorList>
            <consortium name="The Broad Institute Genomics Platform"/>
            <consortium name="The Broad Institute Genome Sequencing Center for Infectious Disease"/>
            <person name="Wu L."/>
            <person name="Ma J."/>
        </authorList>
    </citation>
    <scope>NUCLEOTIDE SEQUENCE [LARGE SCALE GENOMIC DNA]</scope>
    <source>
        <strain evidence="6">CGMCC 1.12482</strain>
    </source>
</reference>
<dbReference type="NCBIfam" id="NF007935">
    <property type="entry name" value="PRK10651.1"/>
    <property type="match status" value="1"/>
</dbReference>
<keyword evidence="2" id="KW-0597">Phosphoprotein</keyword>
<evidence type="ECO:0000259" key="3">
    <source>
        <dbReference type="PROSITE" id="PS50043"/>
    </source>
</evidence>
<organism evidence="5 6">
    <name type="scientific">Halopseudomonas salina</name>
    <dbReference type="NCBI Taxonomy" id="1323744"/>
    <lineage>
        <taxon>Bacteria</taxon>
        <taxon>Pseudomonadati</taxon>
        <taxon>Pseudomonadota</taxon>
        <taxon>Gammaproteobacteria</taxon>
        <taxon>Pseudomonadales</taxon>
        <taxon>Pseudomonadaceae</taxon>
        <taxon>Halopseudomonas</taxon>
    </lineage>
</organism>
<dbReference type="GO" id="GO:0003677">
    <property type="term" value="F:DNA binding"/>
    <property type="evidence" value="ECO:0007669"/>
    <property type="project" value="UniProtKB-KW"/>
</dbReference>
<keyword evidence="1 5" id="KW-0238">DNA-binding</keyword>
<dbReference type="InterPro" id="IPR011006">
    <property type="entry name" value="CheY-like_superfamily"/>
</dbReference>
<dbReference type="PANTHER" id="PTHR43214:SF38">
    <property type="entry name" value="NITRATE_NITRITE RESPONSE REGULATOR PROTEIN NARL"/>
    <property type="match status" value="1"/>
</dbReference>
<dbReference type="Pfam" id="PF00196">
    <property type="entry name" value="GerE"/>
    <property type="match status" value="1"/>
</dbReference>
<accession>A0ABQ1PJG8</accession>
<dbReference type="InterPro" id="IPR016032">
    <property type="entry name" value="Sig_transdc_resp-reg_C-effctor"/>
</dbReference>
<dbReference type="InterPro" id="IPR039420">
    <property type="entry name" value="WalR-like"/>
</dbReference>
<dbReference type="EMBL" id="BMFF01000003">
    <property type="protein sequence ID" value="GGC98286.1"/>
    <property type="molecule type" value="Genomic_DNA"/>
</dbReference>
<dbReference type="SUPFAM" id="SSF52172">
    <property type="entry name" value="CheY-like"/>
    <property type="match status" value="1"/>
</dbReference>
<dbReference type="SMART" id="SM00448">
    <property type="entry name" value="REC"/>
    <property type="match status" value="1"/>
</dbReference>
<sequence>MTDQAIATDSPTDDPVKILLVDDHPMMRRGLRDLLAMEDDMDPIGEAGSGPDAIRMATELEPDLILLDLNMPGMDGLETLRQMRDQQVDARIIMFTVSDDHSDVLQALRQGADGYLLKDMDPEALVEHIRLAARGKLALSPELTMVLAEAIRERPKTPSQVQAANLTKREKDVLKLITKGLSNKMIARRLDIAEGTVKVHVKRLLNKLGMRSRTEAAVWVVENNIA</sequence>
<proteinExistence type="predicted"/>
<evidence type="ECO:0000313" key="5">
    <source>
        <dbReference type="EMBL" id="GGC98286.1"/>
    </source>
</evidence>
<dbReference type="SUPFAM" id="SSF46894">
    <property type="entry name" value="C-terminal effector domain of the bipartite response regulators"/>
    <property type="match status" value="1"/>
</dbReference>
<dbReference type="PRINTS" id="PR00038">
    <property type="entry name" value="HTHLUXR"/>
</dbReference>
<feature type="domain" description="HTH luxR-type" evidence="3">
    <location>
        <begin position="159"/>
        <end position="224"/>
    </location>
</feature>
<gene>
    <name evidence="5" type="primary">narL</name>
    <name evidence="5" type="ORF">GCM10007418_17030</name>
</gene>
<dbReference type="InterPro" id="IPR001789">
    <property type="entry name" value="Sig_transdc_resp-reg_receiver"/>
</dbReference>
<dbReference type="PROSITE" id="PS00622">
    <property type="entry name" value="HTH_LUXR_1"/>
    <property type="match status" value="1"/>
</dbReference>
<dbReference type="InterPro" id="IPR000792">
    <property type="entry name" value="Tscrpt_reg_LuxR_C"/>
</dbReference>
<protein>
    <submittedName>
        <fullName evidence="5">DNA-binding response regulator</fullName>
    </submittedName>
</protein>
<keyword evidence="6" id="KW-1185">Reference proteome</keyword>
<feature type="modified residue" description="4-aspartylphosphate" evidence="2">
    <location>
        <position position="68"/>
    </location>
</feature>
<dbReference type="Gene3D" id="3.40.50.2300">
    <property type="match status" value="1"/>
</dbReference>
<dbReference type="PROSITE" id="PS50110">
    <property type="entry name" value="RESPONSE_REGULATORY"/>
    <property type="match status" value="1"/>
</dbReference>
<dbReference type="Proteomes" id="UP000638188">
    <property type="component" value="Unassembled WGS sequence"/>
</dbReference>
<name>A0ABQ1PJG8_9GAMM</name>
<dbReference type="PROSITE" id="PS50043">
    <property type="entry name" value="HTH_LUXR_2"/>
    <property type="match status" value="1"/>
</dbReference>
<evidence type="ECO:0000313" key="6">
    <source>
        <dbReference type="Proteomes" id="UP000638188"/>
    </source>
</evidence>
<dbReference type="SMART" id="SM00421">
    <property type="entry name" value="HTH_LUXR"/>
    <property type="match status" value="1"/>
</dbReference>
<evidence type="ECO:0000259" key="4">
    <source>
        <dbReference type="PROSITE" id="PS50110"/>
    </source>
</evidence>
<comment type="caution">
    <text evidence="5">The sequence shown here is derived from an EMBL/GenBank/DDBJ whole genome shotgun (WGS) entry which is preliminary data.</text>
</comment>
<dbReference type="Pfam" id="PF00072">
    <property type="entry name" value="Response_reg"/>
    <property type="match status" value="1"/>
</dbReference>
<dbReference type="RefSeq" id="WP_150278659.1">
    <property type="nucleotide sequence ID" value="NZ_BMFF01000003.1"/>
</dbReference>
<evidence type="ECO:0000256" key="2">
    <source>
        <dbReference type="PROSITE-ProRule" id="PRU00169"/>
    </source>
</evidence>
<dbReference type="CDD" id="cd06170">
    <property type="entry name" value="LuxR_C_like"/>
    <property type="match status" value="1"/>
</dbReference>
<feature type="domain" description="Response regulatory" evidence="4">
    <location>
        <begin position="17"/>
        <end position="133"/>
    </location>
</feature>
<dbReference type="PANTHER" id="PTHR43214">
    <property type="entry name" value="TWO-COMPONENT RESPONSE REGULATOR"/>
    <property type="match status" value="1"/>
</dbReference>